<accession>A0A014MCG0</accession>
<keyword evidence="2" id="KW-0472">Membrane</keyword>
<keyword evidence="2" id="KW-0812">Transmembrane</keyword>
<reference evidence="3 4" key="1">
    <citation type="submission" date="2014-02" db="EMBL/GenBank/DDBJ databases">
        <title>Draft genome of Erwinia mallotivora strain BT-MARDI, a papaya dieback pathogen.</title>
        <authorList>
            <person name="Redzuan R."/>
            <person name="Abu Bakar N."/>
            <person name="Badrun R."/>
            <person name="Mohd Raih M.F."/>
            <person name="Rozano L."/>
            <person name="Mat Amin N."/>
        </authorList>
    </citation>
    <scope>NUCLEOTIDE SEQUENCE [LARGE SCALE GENOMIC DNA]</scope>
    <source>
        <strain evidence="3 4">BT-MARDI</strain>
    </source>
</reference>
<evidence type="ECO:0000256" key="2">
    <source>
        <dbReference type="SAM" id="Phobius"/>
    </source>
</evidence>
<name>A0A014MCG0_9GAMM</name>
<comment type="caution">
    <text evidence="3">The sequence shown here is derived from an EMBL/GenBank/DDBJ whole genome shotgun (WGS) entry which is preliminary data.</text>
</comment>
<dbReference type="PATRIC" id="fig|69222.5.peg.2049"/>
<feature type="coiled-coil region" evidence="1">
    <location>
        <begin position="36"/>
        <end position="74"/>
    </location>
</feature>
<gene>
    <name evidence="3" type="ORF">BG55_09955</name>
</gene>
<evidence type="ECO:0000313" key="3">
    <source>
        <dbReference type="EMBL" id="EXU75734.1"/>
    </source>
</evidence>
<evidence type="ECO:0000313" key="4">
    <source>
        <dbReference type="Proteomes" id="UP000019918"/>
    </source>
</evidence>
<dbReference type="AlphaFoldDB" id="A0A014MCG0"/>
<keyword evidence="4" id="KW-1185">Reference proteome</keyword>
<dbReference type="STRING" id="69222.BG55_09955"/>
<organism evidence="3 4">
    <name type="scientific">Erwinia mallotivora</name>
    <dbReference type="NCBI Taxonomy" id="69222"/>
    <lineage>
        <taxon>Bacteria</taxon>
        <taxon>Pseudomonadati</taxon>
        <taxon>Pseudomonadota</taxon>
        <taxon>Gammaproteobacteria</taxon>
        <taxon>Enterobacterales</taxon>
        <taxon>Erwiniaceae</taxon>
        <taxon>Erwinia</taxon>
    </lineage>
</organism>
<keyword evidence="1" id="KW-0175">Coiled coil</keyword>
<sequence>MSRPRFASATGSLHYQSLTNVNFFFCEKTMQKDLTELLIERDAQQHKAELEKLREENQRLLQQVSDKIDNAKAEITESAITKTMAVLNHTRAWLLAIVSALAVTLAVIGFVGVNGLTRQLTIYYTDTIHNWLRFDDGSSDSHKILDNLRTSALLDSLSIRYARDKTRGGLSRPELNDAEKQRLMSIILNPTSDDYQFRDALNLIIASRGIFGRVMADDTGKKIAAILASNDYNNDKKVNVLEAMSSERALFPFSLEMLNSTNPRYDENILMKAFANVKQFDDKRARQFAEQNLTRFESPYNRIELAKYLIEIDADSNAVNALIAELKQQKSELWQGNDKTLIFARIEHNLKATPPDVPALAAMIDAQIDNGLTLKVSSYSQGKPWLNLALENYSEVFSQPENLVGNPKLVDTIVKHQQVSAARLQKVSGFFQTRDRGTWITTLMMKPAADTLITLDNGQQLAGREVRDTVWLRVEKIAGEPSLIATWRDQSGRVGEGTIRGLAGGELASYYIDYNAQQLRNYTWSDDSDYWQL</sequence>
<keyword evidence="2" id="KW-1133">Transmembrane helix</keyword>
<protein>
    <submittedName>
        <fullName evidence="3">Uncharacterized protein</fullName>
    </submittedName>
</protein>
<proteinExistence type="predicted"/>
<feature type="transmembrane region" description="Helical" evidence="2">
    <location>
        <begin position="92"/>
        <end position="113"/>
    </location>
</feature>
<evidence type="ECO:0000256" key="1">
    <source>
        <dbReference type="SAM" id="Coils"/>
    </source>
</evidence>
<dbReference type="Proteomes" id="UP000019918">
    <property type="component" value="Unassembled WGS sequence"/>
</dbReference>
<dbReference type="EMBL" id="JFHN01000045">
    <property type="protein sequence ID" value="EXU75734.1"/>
    <property type="molecule type" value="Genomic_DNA"/>
</dbReference>